<dbReference type="InterPro" id="IPR000873">
    <property type="entry name" value="AMP-dep_synth/lig_dom"/>
</dbReference>
<dbReference type="AlphaFoldDB" id="A0A9X3NMD8"/>
<dbReference type="Gene3D" id="3.40.50.12780">
    <property type="entry name" value="N-terminal domain of ligase-like"/>
    <property type="match status" value="1"/>
</dbReference>
<name>A0A9X3NMD8_9ACTN</name>
<dbReference type="InterPro" id="IPR017523">
    <property type="entry name" value="Rv3268"/>
</dbReference>
<comment type="caution">
    <text evidence="2">The sequence shown here is derived from an EMBL/GenBank/DDBJ whole genome shotgun (WGS) entry which is preliminary data.</text>
</comment>
<keyword evidence="3" id="KW-1185">Reference proteome</keyword>
<reference evidence="2" key="1">
    <citation type="submission" date="2021-10" db="EMBL/GenBank/DDBJ databases">
        <title>Streptomonospora sp. nov., isolated from mangrove soil.</title>
        <authorList>
            <person name="Chen X."/>
            <person name="Ge X."/>
            <person name="Liu W."/>
        </authorList>
    </citation>
    <scope>NUCLEOTIDE SEQUENCE</scope>
    <source>
        <strain evidence="2">S1-112</strain>
    </source>
</reference>
<evidence type="ECO:0000313" key="2">
    <source>
        <dbReference type="EMBL" id="MDA0565973.1"/>
    </source>
</evidence>
<dbReference type="Proteomes" id="UP001140076">
    <property type="component" value="Unassembled WGS sequence"/>
</dbReference>
<dbReference type="EMBL" id="JAJAQC010000028">
    <property type="protein sequence ID" value="MDA0565973.1"/>
    <property type="molecule type" value="Genomic_DNA"/>
</dbReference>
<evidence type="ECO:0000259" key="1">
    <source>
        <dbReference type="Pfam" id="PF00501"/>
    </source>
</evidence>
<dbReference type="RefSeq" id="WP_270073230.1">
    <property type="nucleotide sequence ID" value="NZ_JAJAQC010000028.1"/>
</dbReference>
<feature type="domain" description="AMP-dependent synthetase/ligase" evidence="1">
    <location>
        <begin position="13"/>
        <end position="90"/>
    </location>
</feature>
<sequence>MGAETPVDLWRSAVAADPARPFVTAYDPDTGGRVELSFATVDNWVAKTANMLVDGLGVEPGDRVALALPPHWQSLVWLLACFSTGATAVLGEAGEVPEGDVAVADPARVSAALDTGAREVVGTSLHPLGAPMADCPPTALDYTVEVRGYGDRFFPAAPVDPDTLALAGPPGGPEGRTGAQLVDAARRRLAGWGLTSADRVAMITSARDSLTVLGSDLSLLLGPVAGAVPLVLIPDGESTTLQARLGMERATAIAGARPGTPAIAESLKPLT</sequence>
<dbReference type="NCBIfam" id="TIGR03089">
    <property type="entry name" value="TIGR03089 family protein"/>
    <property type="match status" value="1"/>
</dbReference>
<protein>
    <submittedName>
        <fullName evidence="2">TIGR03089 family protein</fullName>
    </submittedName>
</protein>
<organism evidence="2 3">
    <name type="scientific">Streptomonospora mangrovi</name>
    <dbReference type="NCBI Taxonomy" id="2883123"/>
    <lineage>
        <taxon>Bacteria</taxon>
        <taxon>Bacillati</taxon>
        <taxon>Actinomycetota</taxon>
        <taxon>Actinomycetes</taxon>
        <taxon>Streptosporangiales</taxon>
        <taxon>Nocardiopsidaceae</taxon>
        <taxon>Streptomonospora</taxon>
    </lineage>
</organism>
<dbReference type="Pfam" id="PF00501">
    <property type="entry name" value="AMP-binding"/>
    <property type="match status" value="1"/>
</dbReference>
<dbReference type="SUPFAM" id="SSF56801">
    <property type="entry name" value="Acetyl-CoA synthetase-like"/>
    <property type="match status" value="1"/>
</dbReference>
<proteinExistence type="predicted"/>
<dbReference type="InterPro" id="IPR042099">
    <property type="entry name" value="ANL_N_sf"/>
</dbReference>
<gene>
    <name evidence="2" type="ORF">LG943_16865</name>
</gene>
<accession>A0A9X3NMD8</accession>
<evidence type="ECO:0000313" key="3">
    <source>
        <dbReference type="Proteomes" id="UP001140076"/>
    </source>
</evidence>